<evidence type="ECO:0000313" key="3">
    <source>
        <dbReference type="Proteomes" id="UP000289792"/>
    </source>
</evidence>
<gene>
    <name evidence="2" type="ORF">ESZ48_11060</name>
</gene>
<evidence type="ECO:0008006" key="4">
    <source>
        <dbReference type="Google" id="ProtNLM"/>
    </source>
</evidence>
<name>A0A4Q0XGR5_9FLAO</name>
<evidence type="ECO:0000313" key="2">
    <source>
        <dbReference type="EMBL" id="RXJ49547.1"/>
    </source>
</evidence>
<protein>
    <recommendedName>
        <fullName evidence="4">Tetracycline regulation of excision, RteC</fullName>
    </recommendedName>
</protein>
<evidence type="ECO:0000256" key="1">
    <source>
        <dbReference type="SAM" id="Coils"/>
    </source>
</evidence>
<keyword evidence="1" id="KW-0175">Coiled coil</keyword>
<sequence>MNVFKTQVEALEQILQSLEIEQENIFERAELGIQHCKKTLEVVRQRVIQLGFKDLQEEAIFFKEIKSTIVGYLFYFIGLVQVERSRPYGCPKKERKFLISEIRDLQAYLMKHQELYEYFLRRHDYRDHDFFIRNNSTHQLLDEAIASMVDFEFATTHDMIFSKIKGHVLTINYLEKKLSLPMMPQIQNSKVTLQWTGSKVDLVELTYALHASGLVNNGNAAIKDLANSMEQMFTIKLGDYYRVFLEIRARKNNQAKLLEMLRHSLISKIENLDG</sequence>
<organism evidence="2 3">
    <name type="scientific">Gelidibacter gilvus</name>
    <dbReference type="NCBI Taxonomy" id="59602"/>
    <lineage>
        <taxon>Bacteria</taxon>
        <taxon>Pseudomonadati</taxon>
        <taxon>Bacteroidota</taxon>
        <taxon>Flavobacteriia</taxon>
        <taxon>Flavobacteriales</taxon>
        <taxon>Flavobacteriaceae</taxon>
        <taxon>Gelidibacter</taxon>
    </lineage>
</organism>
<comment type="caution">
    <text evidence="2">The sequence shown here is derived from an EMBL/GenBank/DDBJ whole genome shotgun (WGS) entry which is preliminary data.</text>
</comment>
<reference evidence="2 3" key="1">
    <citation type="submission" date="2019-01" db="EMBL/GenBank/DDBJ databases">
        <title>Genome sequence of the Antarctic species Gelidibacter gilvus ACAM 158(T).</title>
        <authorList>
            <person name="Bowman J.P."/>
        </authorList>
    </citation>
    <scope>NUCLEOTIDE SEQUENCE [LARGE SCALE GENOMIC DNA]</scope>
    <source>
        <strain evidence="2 3">IC158</strain>
    </source>
</reference>
<dbReference type="AlphaFoldDB" id="A0A4Q0XGR5"/>
<dbReference type="Pfam" id="PF09357">
    <property type="entry name" value="RteC"/>
    <property type="match status" value="1"/>
</dbReference>
<proteinExistence type="predicted"/>
<keyword evidence="3" id="KW-1185">Reference proteome</keyword>
<dbReference type="EMBL" id="SDDZ01000006">
    <property type="protein sequence ID" value="RXJ49547.1"/>
    <property type="molecule type" value="Genomic_DNA"/>
</dbReference>
<dbReference type="RefSeq" id="WP_129017557.1">
    <property type="nucleotide sequence ID" value="NZ_SDDZ01000006.1"/>
</dbReference>
<dbReference type="Proteomes" id="UP000289792">
    <property type="component" value="Unassembled WGS sequence"/>
</dbReference>
<accession>A0A4Q0XGR5</accession>
<feature type="coiled-coil region" evidence="1">
    <location>
        <begin position="1"/>
        <end position="28"/>
    </location>
</feature>
<dbReference type="InterPro" id="IPR018534">
    <property type="entry name" value="Tet_reg_excision_RteC"/>
</dbReference>
<dbReference type="OrthoDB" id="790983at2"/>